<feature type="region of interest" description="Disordered" evidence="1">
    <location>
        <begin position="194"/>
        <end position="233"/>
    </location>
</feature>
<dbReference type="RefSeq" id="WP_064660157.1">
    <property type="nucleotide sequence ID" value="NZ_FLLR01000005.1"/>
</dbReference>
<organism evidence="2 3">
    <name type="scientific">Anaplasma phagocytophilum</name>
    <name type="common">Ehrlichia phagocytophila</name>
    <dbReference type="NCBI Taxonomy" id="948"/>
    <lineage>
        <taxon>Bacteria</taxon>
        <taxon>Pseudomonadati</taxon>
        <taxon>Pseudomonadota</taxon>
        <taxon>Alphaproteobacteria</taxon>
        <taxon>Rickettsiales</taxon>
        <taxon>Anaplasmataceae</taxon>
        <taxon>Anaplasma</taxon>
        <taxon>phagocytophilum group</taxon>
    </lineage>
</organism>
<gene>
    <name evidence="2" type="ORF">ANAPC1_00230</name>
</gene>
<dbReference type="EMBL" id="FLLR01000005">
    <property type="protein sequence ID" value="SBO13892.1"/>
    <property type="molecule type" value="Genomic_DNA"/>
</dbReference>
<evidence type="ECO:0000313" key="2">
    <source>
        <dbReference type="EMBL" id="SBO13892.1"/>
    </source>
</evidence>
<evidence type="ECO:0000313" key="3">
    <source>
        <dbReference type="Proteomes" id="UP000078419"/>
    </source>
</evidence>
<name>A0AA45USC0_ANAPH</name>
<comment type="caution">
    <text evidence="2">The sequence shown here is derived from an EMBL/GenBank/DDBJ whole genome shotgun (WGS) entry which is preliminary data.</text>
</comment>
<dbReference type="Proteomes" id="UP000078419">
    <property type="component" value="Unassembled WGS sequence"/>
</dbReference>
<dbReference type="AlphaFoldDB" id="A0AA45USC0"/>
<evidence type="ECO:0000256" key="1">
    <source>
        <dbReference type="SAM" id="MobiDB-lite"/>
    </source>
</evidence>
<feature type="region of interest" description="Disordered" evidence="1">
    <location>
        <begin position="79"/>
        <end position="143"/>
    </location>
</feature>
<proteinExistence type="predicted"/>
<feature type="compositionally biased region" description="Polar residues" evidence="1">
    <location>
        <begin position="194"/>
        <end position="212"/>
    </location>
</feature>
<reference evidence="3" key="1">
    <citation type="submission" date="2016-03" db="EMBL/GenBank/DDBJ databases">
        <authorList>
            <person name="Loux Valentin"/>
        </authorList>
    </citation>
    <scope>NUCLEOTIDE SEQUENCE [LARGE SCALE GENOMIC DNA]</scope>
    <source>
        <strain evidence="3">C1</strain>
    </source>
</reference>
<sequence length="233" mass="24349">MARKGTCTINSGKKTQKVQEVVGSFVETRNEIDSGFKEKPISFPEPKPSVKESIAKMAQSAAKGIAKVPGHISKAATSVGEGVRKAAKTSKDGVTKASRSAGRGISKAATSVGEGVRKAAQTSKDGVTKASRSAGRGIAKVPEHVTEAVQKTLFPSTVGKGVLHSTKELSATHLKYSPLHGLESNAVQLVSMTRQDTEGLSNELSATGSTANRHTRRLSAEQESASKQVGRAK</sequence>
<protein>
    <submittedName>
        <fullName evidence="2">Uncharacterized protein</fullName>
    </submittedName>
</protein>
<dbReference type="Gene3D" id="1.20.120.20">
    <property type="entry name" value="Apolipoprotein"/>
    <property type="match status" value="1"/>
</dbReference>
<accession>A0AA45USC0</accession>